<dbReference type="AlphaFoldDB" id="A0A3S9H9Q3"/>
<protein>
    <submittedName>
        <fullName evidence="7">Amidohydrolase</fullName>
    </submittedName>
</protein>
<keyword evidence="4" id="KW-0457">Lysine biosynthesis</keyword>
<feature type="binding site" evidence="5">
    <location>
        <position position="146"/>
    </location>
    <ligand>
        <name>Mn(2+)</name>
        <dbReference type="ChEBI" id="CHEBI:29035"/>
        <label>2</label>
    </ligand>
</feature>
<keyword evidence="2 7" id="KW-0378">Hydrolase</keyword>
<gene>
    <name evidence="7" type="ORF">EJN90_05215</name>
</gene>
<dbReference type="Gene3D" id="3.30.70.360">
    <property type="match status" value="1"/>
</dbReference>
<evidence type="ECO:0000313" key="8">
    <source>
        <dbReference type="Proteomes" id="UP000273326"/>
    </source>
</evidence>
<feature type="domain" description="Peptidase M20 dimerisation" evidence="6">
    <location>
        <begin position="194"/>
        <end position="286"/>
    </location>
</feature>
<evidence type="ECO:0000313" key="7">
    <source>
        <dbReference type="EMBL" id="AZP04116.1"/>
    </source>
</evidence>
<dbReference type="Pfam" id="PF07687">
    <property type="entry name" value="M20_dimer"/>
    <property type="match status" value="1"/>
</dbReference>
<keyword evidence="8" id="KW-1185">Reference proteome</keyword>
<dbReference type="InterPro" id="IPR036264">
    <property type="entry name" value="Bact_exopeptidase_dim_dom"/>
</dbReference>
<keyword evidence="5" id="KW-0479">Metal-binding</keyword>
<dbReference type="Gene3D" id="3.40.630.10">
    <property type="entry name" value="Zn peptidases"/>
    <property type="match status" value="1"/>
</dbReference>
<dbReference type="PANTHER" id="PTHR11014">
    <property type="entry name" value="PEPTIDASE M20 FAMILY MEMBER"/>
    <property type="match status" value="1"/>
</dbReference>
<evidence type="ECO:0000259" key="6">
    <source>
        <dbReference type="Pfam" id="PF07687"/>
    </source>
</evidence>
<dbReference type="FunFam" id="3.30.70.360:FF:000001">
    <property type="entry name" value="N-acetyldiaminopimelate deacetylase"/>
    <property type="match status" value="1"/>
</dbReference>
<evidence type="ECO:0000256" key="4">
    <source>
        <dbReference type="ARBA" id="ARBA00023154"/>
    </source>
</evidence>
<dbReference type="RefSeq" id="WP_126109216.1">
    <property type="nucleotide sequence ID" value="NZ_CP034465.1"/>
</dbReference>
<dbReference type="GO" id="GO:0009085">
    <property type="term" value="P:lysine biosynthetic process"/>
    <property type="evidence" value="ECO:0007669"/>
    <property type="project" value="UniProtKB-KW"/>
</dbReference>
<organism evidence="7 8">
    <name type="scientific">Jeotgalibaca ciconiae</name>
    <dbReference type="NCBI Taxonomy" id="2496265"/>
    <lineage>
        <taxon>Bacteria</taxon>
        <taxon>Bacillati</taxon>
        <taxon>Bacillota</taxon>
        <taxon>Bacilli</taxon>
        <taxon>Lactobacillales</taxon>
        <taxon>Carnobacteriaceae</taxon>
        <taxon>Jeotgalibaca</taxon>
    </lineage>
</organism>
<dbReference type="KEGG" id="jeh:EJN90_05215"/>
<dbReference type="GO" id="GO:0019877">
    <property type="term" value="P:diaminopimelate biosynthetic process"/>
    <property type="evidence" value="ECO:0007669"/>
    <property type="project" value="UniProtKB-KW"/>
</dbReference>
<evidence type="ECO:0000256" key="3">
    <source>
        <dbReference type="ARBA" id="ARBA00022915"/>
    </source>
</evidence>
<name>A0A3S9H9Q3_9LACT</name>
<dbReference type="GO" id="GO:0046872">
    <property type="term" value="F:metal ion binding"/>
    <property type="evidence" value="ECO:0007669"/>
    <property type="project" value="UniProtKB-KW"/>
</dbReference>
<dbReference type="SUPFAM" id="SSF53187">
    <property type="entry name" value="Zn-dependent exopeptidases"/>
    <property type="match status" value="1"/>
</dbReference>
<keyword evidence="5" id="KW-0464">Manganese</keyword>
<dbReference type="PIRSF" id="PIRSF005962">
    <property type="entry name" value="Pept_M20D_amidohydro"/>
    <property type="match status" value="1"/>
</dbReference>
<keyword evidence="1" id="KW-0028">Amino-acid biosynthesis</keyword>
<comment type="cofactor">
    <cofactor evidence="5">
        <name>Mn(2+)</name>
        <dbReference type="ChEBI" id="CHEBI:29035"/>
    </cofactor>
    <text evidence="5">The Mn(2+) ion enhances activity.</text>
</comment>
<dbReference type="EMBL" id="CP034465">
    <property type="protein sequence ID" value="AZP04116.1"/>
    <property type="molecule type" value="Genomic_DNA"/>
</dbReference>
<feature type="binding site" evidence="5">
    <location>
        <position position="112"/>
    </location>
    <ligand>
        <name>Mn(2+)</name>
        <dbReference type="ChEBI" id="CHEBI:29035"/>
        <label>2</label>
    </ligand>
</feature>
<dbReference type="InterPro" id="IPR017439">
    <property type="entry name" value="Amidohydrolase"/>
</dbReference>
<dbReference type="GO" id="GO:0050118">
    <property type="term" value="F:N-acetyldiaminopimelate deacetylase activity"/>
    <property type="evidence" value="ECO:0007669"/>
    <property type="project" value="UniProtKB-ARBA"/>
</dbReference>
<feature type="binding site" evidence="5">
    <location>
        <position position="110"/>
    </location>
    <ligand>
        <name>Mn(2+)</name>
        <dbReference type="ChEBI" id="CHEBI:29035"/>
        <label>2</label>
    </ligand>
</feature>
<dbReference type="InterPro" id="IPR011650">
    <property type="entry name" value="Peptidase_M20_dimer"/>
</dbReference>
<feature type="binding site" evidence="5">
    <location>
        <position position="369"/>
    </location>
    <ligand>
        <name>Mn(2+)</name>
        <dbReference type="ChEBI" id="CHEBI:29035"/>
        <label>2</label>
    </ligand>
</feature>
<accession>A0A3S9H9Q3</accession>
<feature type="binding site" evidence="5">
    <location>
        <position position="170"/>
    </location>
    <ligand>
        <name>Mn(2+)</name>
        <dbReference type="ChEBI" id="CHEBI:29035"/>
        <label>2</label>
    </ligand>
</feature>
<evidence type="ECO:0000256" key="2">
    <source>
        <dbReference type="ARBA" id="ARBA00022801"/>
    </source>
</evidence>
<proteinExistence type="predicted"/>
<reference evidence="8" key="1">
    <citation type="submission" date="2018-12" db="EMBL/GenBank/DDBJ databases">
        <title>Complete genome sequencing of Jeotgalibaca sp. H21T32.</title>
        <authorList>
            <person name="Bae J.-W."/>
            <person name="Lee S.-Y."/>
        </authorList>
    </citation>
    <scope>NUCLEOTIDE SEQUENCE [LARGE SCALE GENOMIC DNA]</scope>
    <source>
        <strain evidence="8">H21T32</strain>
    </source>
</reference>
<dbReference type="Proteomes" id="UP000273326">
    <property type="component" value="Chromosome"/>
</dbReference>
<sequence length="399" mass="43131">MAANNTTTQEQIHQEVLNQENYIVSLRRHFHKYPEVSLKEFKTIQRIREELDGIGLPYINVGETGVLATLEGGKGPGKKLLLRADIDALPMDDKTGAEYASLNPGANHACGHDGHASALLGAAKVLKNRQADIEGTILFAFQPAEEIGAGARQFVRGGFVDDVDHVFGIHLSSRNELGKIIATPGPTNASCDIFKINVHGKSGHVSNPDLGRDALVSAAAIVTELQTIVAREVKPSDEVVVGIGVLQAGTNYNIIANEAIIEGTVRTFDPDVREQVLASVERIARLTAEAHRTSIDFSNYDAAAPLINDERAAEHAFQAAAKIVGEENIITDAPKSMGADDFADFLAVAPGIYCFVGTQSSEKTAFNHHHERFDIDEKGLLHAAELHVTYALDYLENPF</sequence>
<evidence type="ECO:0000256" key="1">
    <source>
        <dbReference type="ARBA" id="ARBA00022605"/>
    </source>
</evidence>
<dbReference type="OrthoDB" id="9776731at2"/>
<evidence type="ECO:0000256" key="5">
    <source>
        <dbReference type="PIRSR" id="PIRSR005962-1"/>
    </source>
</evidence>
<dbReference type="Pfam" id="PF01546">
    <property type="entry name" value="Peptidase_M20"/>
    <property type="match status" value="1"/>
</dbReference>
<keyword evidence="3" id="KW-0220">Diaminopimelate biosynthesis</keyword>
<dbReference type="InterPro" id="IPR002933">
    <property type="entry name" value="Peptidase_M20"/>
</dbReference>
<dbReference type="PANTHER" id="PTHR11014:SF63">
    <property type="entry name" value="METALLOPEPTIDASE, PUTATIVE (AFU_ORTHOLOGUE AFUA_6G09600)-RELATED"/>
    <property type="match status" value="1"/>
</dbReference>
<dbReference type="NCBIfam" id="TIGR01891">
    <property type="entry name" value="amidohydrolases"/>
    <property type="match status" value="1"/>
</dbReference>
<dbReference type="SUPFAM" id="SSF55031">
    <property type="entry name" value="Bacterial exopeptidase dimerisation domain"/>
    <property type="match status" value="1"/>
</dbReference>